<protein>
    <submittedName>
        <fullName evidence="4">S-layer homology domain-containing protein</fullName>
    </submittedName>
</protein>
<evidence type="ECO:0000256" key="1">
    <source>
        <dbReference type="ARBA" id="ARBA00022737"/>
    </source>
</evidence>
<keyword evidence="2" id="KW-0732">Signal</keyword>
<dbReference type="AlphaFoldDB" id="A0A9D2SFF1"/>
<evidence type="ECO:0000259" key="3">
    <source>
        <dbReference type="PROSITE" id="PS51272"/>
    </source>
</evidence>
<dbReference type="PROSITE" id="PS51272">
    <property type="entry name" value="SLH"/>
    <property type="match status" value="3"/>
</dbReference>
<evidence type="ECO:0000313" key="5">
    <source>
        <dbReference type="Proteomes" id="UP000826793"/>
    </source>
</evidence>
<evidence type="ECO:0000256" key="2">
    <source>
        <dbReference type="SAM" id="SignalP"/>
    </source>
</evidence>
<gene>
    <name evidence="4" type="ORF">H9710_01875</name>
</gene>
<accession>A0A9D2SFF1</accession>
<dbReference type="InterPro" id="IPR051465">
    <property type="entry name" value="Cell_Envelope_Struct_Comp"/>
</dbReference>
<dbReference type="EMBL" id="DWXG01000015">
    <property type="protein sequence ID" value="HJB97307.1"/>
    <property type="molecule type" value="Genomic_DNA"/>
</dbReference>
<dbReference type="Proteomes" id="UP000826793">
    <property type="component" value="Unassembled WGS sequence"/>
</dbReference>
<feature type="domain" description="SLH" evidence="3">
    <location>
        <begin position="92"/>
        <end position="155"/>
    </location>
</feature>
<dbReference type="Pfam" id="PF09992">
    <property type="entry name" value="NAGPA"/>
    <property type="match status" value="1"/>
</dbReference>
<reference evidence="4" key="1">
    <citation type="journal article" date="2021" name="PeerJ">
        <title>Extensive microbial diversity within the chicken gut microbiome revealed by metagenomics and culture.</title>
        <authorList>
            <person name="Gilroy R."/>
            <person name="Ravi A."/>
            <person name="Getino M."/>
            <person name="Pursley I."/>
            <person name="Horton D.L."/>
            <person name="Alikhan N.F."/>
            <person name="Baker D."/>
            <person name="Gharbi K."/>
            <person name="Hall N."/>
            <person name="Watson M."/>
            <person name="Adriaenssens E.M."/>
            <person name="Foster-Nyarko E."/>
            <person name="Jarju S."/>
            <person name="Secka A."/>
            <person name="Antonio M."/>
            <person name="Oren A."/>
            <person name="Chaudhuri R.R."/>
            <person name="La Ragione R."/>
            <person name="Hildebrand F."/>
            <person name="Pallen M.J."/>
        </authorList>
    </citation>
    <scope>NUCLEOTIDE SEQUENCE</scope>
    <source>
        <strain evidence="4">CHK185-1770</strain>
    </source>
</reference>
<feature type="chain" id="PRO_5039017397" evidence="2">
    <location>
        <begin position="28"/>
        <end position="549"/>
    </location>
</feature>
<proteinExistence type="predicted"/>
<dbReference type="InterPro" id="IPR001119">
    <property type="entry name" value="SLH_dom"/>
</dbReference>
<feature type="domain" description="SLH" evidence="3">
    <location>
        <begin position="28"/>
        <end position="91"/>
    </location>
</feature>
<reference evidence="4" key="2">
    <citation type="submission" date="2021-04" db="EMBL/GenBank/DDBJ databases">
        <authorList>
            <person name="Gilroy R."/>
        </authorList>
    </citation>
    <scope>NUCLEOTIDE SEQUENCE</scope>
    <source>
        <strain evidence="4">CHK185-1770</strain>
    </source>
</reference>
<dbReference type="PANTHER" id="PTHR43308">
    <property type="entry name" value="OUTER MEMBRANE PROTEIN ALPHA-RELATED"/>
    <property type="match status" value="1"/>
</dbReference>
<name>A0A9D2SFF1_9FIRM</name>
<dbReference type="InterPro" id="IPR018711">
    <property type="entry name" value="NAGPA"/>
</dbReference>
<comment type="caution">
    <text evidence="4">The sequence shown here is derived from an EMBL/GenBank/DDBJ whole genome shotgun (WGS) entry which is preliminary data.</text>
</comment>
<evidence type="ECO:0000313" key="4">
    <source>
        <dbReference type="EMBL" id="HJB97307.1"/>
    </source>
</evidence>
<feature type="signal peptide" evidence="2">
    <location>
        <begin position="1"/>
        <end position="27"/>
    </location>
</feature>
<organism evidence="4 5">
    <name type="scientific">Candidatus Acutalibacter pullicola</name>
    <dbReference type="NCBI Taxonomy" id="2838417"/>
    <lineage>
        <taxon>Bacteria</taxon>
        <taxon>Bacillati</taxon>
        <taxon>Bacillota</taxon>
        <taxon>Clostridia</taxon>
        <taxon>Eubacteriales</taxon>
        <taxon>Acutalibacteraceae</taxon>
        <taxon>Acutalibacter</taxon>
    </lineage>
</organism>
<keyword evidence="1" id="KW-0677">Repeat</keyword>
<dbReference type="Pfam" id="PF00395">
    <property type="entry name" value="SLH"/>
    <property type="match status" value="3"/>
</dbReference>
<feature type="domain" description="SLH" evidence="3">
    <location>
        <begin position="158"/>
        <end position="221"/>
    </location>
</feature>
<dbReference type="PANTHER" id="PTHR43308:SF5">
    <property type="entry name" value="S-LAYER PROTEIN _ PEPTIDOGLYCAN ENDO-BETA-N-ACETYLGLUCOSAMINIDASE"/>
    <property type="match status" value="1"/>
</dbReference>
<sequence>MNKIKGVRSLALLLCVLLAGVSLPLQAKAMYFRDVPVTAWYRQAVTRLADDGIITGTSDGLFSPNDTLTRAAFVTMLARAALSATELEQYRFPGNFKDVPSSHWSTPYVNWAVETGVAEGYGNGTFRPDRAVSRQEAAVLVKNFADSTGRKFPQNQPAGSFRDQGSIASWAKEAVRLCQQAGVITGDPSGNFRPTGTATRAEAAVICYRFLENCETEDYAIVQKRVYNTPVRAVILSPGQFDASLALGQNMVDGAENVVSLVNRTGAVIAVNGAFFNMSNYTPVGTLISDGRVLTIDNERAPYKAALVMAPSGEFFVESFTTYFDVTLSDGNGEVSRLSKVSVNHWPTHSADATRLIMTRDWGTRLNFSARDALVVDSSGTITAVYHNVQNVDIPQNGYVLCQHSRRPEEGNFFDSAKVGMTLSLDSKFIQPSGSELGYDPVLSVGAGPRLVQNGQVYGNSSTYEQEGFDSNVTAANAVRVCAGILPTGELVLLNATGTLQKLSEILVAFGCQDAINLDGGGSTNLYVEGQWLYGPQSRKLNNLLYFTR</sequence>